<sequence length="141" mass="15952">MSIAIARANEIQYRVENGYGETEVLPGVYPLVRGFKCVLKAGHDVKPEVYADKTAIYCFTRGTGYITDGLKAYNIDELSFYIPDFSREFCIHAVSDMEIMKIVVDLLESDKAAYEDTHMVLPAFKRFSETEPYDQSCKGPN</sequence>
<evidence type="ECO:0008006" key="3">
    <source>
        <dbReference type="Google" id="ProtNLM"/>
    </source>
</evidence>
<evidence type="ECO:0000313" key="2">
    <source>
        <dbReference type="Proteomes" id="UP000004968"/>
    </source>
</evidence>
<name>D3ATN1_9FIRM</name>
<dbReference type="HOGENOM" id="CLU_1829399_0_0_9"/>
<proteinExistence type="predicted"/>
<feature type="non-terminal residue" evidence="1">
    <location>
        <position position="141"/>
    </location>
</feature>
<accession>D3ATN1</accession>
<organism evidence="1 2">
    <name type="scientific">Hungatella hathewayi DSM 13479</name>
    <dbReference type="NCBI Taxonomy" id="566550"/>
    <lineage>
        <taxon>Bacteria</taxon>
        <taxon>Bacillati</taxon>
        <taxon>Bacillota</taxon>
        <taxon>Clostridia</taxon>
        <taxon>Lachnospirales</taxon>
        <taxon>Lachnospiraceae</taxon>
        <taxon>Hungatella</taxon>
    </lineage>
</organism>
<protein>
    <recommendedName>
        <fullName evidence="3">AraC-type arabinose-binding/dimerisation domain-containing protein</fullName>
    </recommendedName>
</protein>
<dbReference type="EMBL" id="ACIO01000918">
    <property type="protein sequence ID" value="EFC94824.1"/>
    <property type="molecule type" value="Genomic_DNA"/>
</dbReference>
<dbReference type="Proteomes" id="UP000004968">
    <property type="component" value="Unassembled WGS sequence"/>
</dbReference>
<dbReference type="AlphaFoldDB" id="D3ATN1"/>
<evidence type="ECO:0000313" key="1">
    <source>
        <dbReference type="EMBL" id="EFC94824.1"/>
    </source>
</evidence>
<gene>
    <name evidence="1" type="ORF">CLOSTHATH_06990</name>
</gene>
<comment type="caution">
    <text evidence="1">The sequence shown here is derived from an EMBL/GenBank/DDBJ whole genome shotgun (WGS) entry which is preliminary data.</text>
</comment>
<reference evidence="1 2" key="1">
    <citation type="submission" date="2010-01" db="EMBL/GenBank/DDBJ databases">
        <authorList>
            <person name="Weinstock G."/>
            <person name="Sodergren E."/>
            <person name="Clifton S."/>
            <person name="Fulton L."/>
            <person name="Fulton B."/>
            <person name="Courtney L."/>
            <person name="Fronick C."/>
            <person name="Harrison M."/>
            <person name="Strong C."/>
            <person name="Farmer C."/>
            <person name="Delahaunty K."/>
            <person name="Markovic C."/>
            <person name="Hall O."/>
            <person name="Minx P."/>
            <person name="Tomlinson C."/>
            <person name="Mitreva M."/>
            <person name="Nelson J."/>
            <person name="Hou S."/>
            <person name="Wollam A."/>
            <person name="Pepin K.H."/>
            <person name="Johnson M."/>
            <person name="Bhonagiri V."/>
            <person name="Nash W.E."/>
            <person name="Warren W."/>
            <person name="Chinwalla A."/>
            <person name="Mardis E.R."/>
            <person name="Wilson R.K."/>
        </authorList>
    </citation>
    <scope>NUCLEOTIDE SEQUENCE [LARGE SCALE GENOMIC DNA]</scope>
    <source>
        <strain evidence="1 2">DSM 13479</strain>
    </source>
</reference>